<dbReference type="Gene3D" id="3.30.70.270">
    <property type="match status" value="1"/>
</dbReference>
<dbReference type="SUPFAM" id="SSF55785">
    <property type="entry name" value="PYP-like sensor domain (PAS domain)"/>
    <property type="match status" value="1"/>
</dbReference>
<dbReference type="Pfam" id="PF03707">
    <property type="entry name" value="MHYT"/>
    <property type="match status" value="3"/>
</dbReference>
<dbReference type="InterPro" id="IPR000160">
    <property type="entry name" value="GGDEF_dom"/>
</dbReference>
<feature type="transmembrane region" description="Helical" evidence="1">
    <location>
        <begin position="171"/>
        <end position="191"/>
    </location>
</feature>
<dbReference type="SUPFAM" id="SSF55073">
    <property type="entry name" value="Nucleotide cyclase"/>
    <property type="match status" value="1"/>
</dbReference>
<feature type="domain" description="EAL" evidence="2">
    <location>
        <begin position="559"/>
        <end position="809"/>
    </location>
</feature>
<evidence type="ECO:0000259" key="4">
    <source>
        <dbReference type="PROSITE" id="PS50924"/>
    </source>
</evidence>
<dbReference type="NCBIfam" id="TIGR00254">
    <property type="entry name" value="GGDEF"/>
    <property type="match status" value="1"/>
</dbReference>
<dbReference type="CDD" id="cd01948">
    <property type="entry name" value="EAL"/>
    <property type="match status" value="1"/>
</dbReference>
<evidence type="ECO:0000259" key="3">
    <source>
        <dbReference type="PROSITE" id="PS50887"/>
    </source>
</evidence>
<feature type="transmembrane region" description="Helical" evidence="1">
    <location>
        <begin position="12"/>
        <end position="32"/>
    </location>
</feature>
<evidence type="ECO:0000256" key="1">
    <source>
        <dbReference type="PROSITE-ProRule" id="PRU00244"/>
    </source>
</evidence>
<dbReference type="InterPro" id="IPR035919">
    <property type="entry name" value="EAL_sf"/>
</dbReference>
<keyword evidence="1" id="KW-1133">Transmembrane helix</keyword>
<feature type="transmembrane region" description="Helical" evidence="1">
    <location>
        <begin position="137"/>
        <end position="159"/>
    </location>
</feature>
<feature type="transmembrane region" description="Helical" evidence="1">
    <location>
        <begin position="44"/>
        <end position="69"/>
    </location>
</feature>
<evidence type="ECO:0000313" key="5">
    <source>
        <dbReference type="EMBL" id="OAM84260.1"/>
    </source>
</evidence>
<dbReference type="Pfam" id="PF00990">
    <property type="entry name" value="GGDEF"/>
    <property type="match status" value="1"/>
</dbReference>
<dbReference type="SUPFAM" id="SSF141868">
    <property type="entry name" value="EAL domain-like"/>
    <property type="match status" value="1"/>
</dbReference>
<dbReference type="PROSITE" id="PS50887">
    <property type="entry name" value="GGDEF"/>
    <property type="match status" value="1"/>
</dbReference>
<organism evidence="5 6">
    <name type="scientific">Devosia elaeis</name>
    <dbReference type="NCBI Taxonomy" id="1770058"/>
    <lineage>
        <taxon>Bacteria</taxon>
        <taxon>Pseudomonadati</taxon>
        <taxon>Pseudomonadota</taxon>
        <taxon>Alphaproteobacteria</taxon>
        <taxon>Hyphomicrobiales</taxon>
        <taxon>Devosiaceae</taxon>
        <taxon>Devosia</taxon>
    </lineage>
</organism>
<dbReference type="SMART" id="SM00267">
    <property type="entry name" value="GGDEF"/>
    <property type="match status" value="1"/>
</dbReference>
<keyword evidence="1" id="KW-0812">Transmembrane</keyword>
<accession>A0A178I7E3</accession>
<dbReference type="Pfam" id="PF12860">
    <property type="entry name" value="PAS_7"/>
    <property type="match status" value="1"/>
</dbReference>
<reference evidence="5 6" key="1">
    <citation type="submission" date="2016-03" db="EMBL/GenBank/DDBJ databases">
        <title>Genome sequencing of Devosia sp. S37.</title>
        <authorList>
            <person name="Mohd Nor M."/>
        </authorList>
    </citation>
    <scope>NUCLEOTIDE SEQUENCE [LARGE SCALE GENOMIC DNA]</scope>
    <source>
        <strain evidence="5 6">S37</strain>
    </source>
</reference>
<protein>
    <recommendedName>
        <fullName evidence="7">Diguanylate cyclase</fullName>
    </recommendedName>
</protein>
<dbReference type="Pfam" id="PF00563">
    <property type="entry name" value="EAL"/>
    <property type="match status" value="1"/>
</dbReference>
<keyword evidence="6" id="KW-1185">Reference proteome</keyword>
<sequence>MLDFFLVRHDLPFVLLAALVCLIASHACIGLMHHARQADGRMRYVWNGVSALAVGLGIWATHFIAVLAFRPGFALSYDPGVTALSLLIAILVCGGGIGLAVHSKGRLDRVLGGATVGVGISTMHYTGIAALMLEGDIAWQSGAVTLSVLAGIVLSALAFAVTLRPGWRWSLAAAGLLTAAICAMHFTAMAAADFSKCLPMSGGADIDAGLMALAVALISILVLAAAIGSLVLDEADRRRTAREMARRAEDAARLAEANERLNLALTHMGQGLALFGANGALQLHNERLSELLGLSQGQALAGAGLEEILRRSFMALGAAAPEAARRAGELAAQYHQLIEAGGGEVVQPVSDDRAFRVRHSPAGNGAWITTVEDISESRRNAAAIAHLAHHDPLTGLPNRIRFDEILAVELAALGDGETRLAVVALDLDRFKDINDGYGHAAGDHVLQQLAARFGALLKEGEIVARLGGDEFTALKSFSSMHALRDFLARIEEAVGTRIAYGGNMLAIGGSIGVAIAPDDGLDSSKLLNNADLALYRAKAELDRHVCYYEQEMDEAARQRRAMGKDLWQAVENGDFHLVFQVQKSVTTDAVTGYEVLLRWDRPGHGMVPPSEFIPVAEECGAINAIGAWVLHHACREAATWPEPHKIAVNVSGLQLAQLELVDLVKMVLDESGLAPSRLELEVTETAIIADRKRALAVLNAIKALGVSIAIDDFGTGYSSLDTLRSFPFDKIKLDRSFMVEVGRDDQAKAIVRAILALGKSLSIPVLAEGVETVEQMDVLRAEGCTEAQGFLLGRPGRIDWTAMPGRLLMA</sequence>
<dbReference type="AlphaFoldDB" id="A0A178I7E3"/>
<name>A0A178I7E3_9HYPH</name>
<dbReference type="STRING" id="1770058.A3840_00365"/>
<evidence type="ECO:0000313" key="6">
    <source>
        <dbReference type="Proteomes" id="UP000078389"/>
    </source>
</evidence>
<dbReference type="InterPro" id="IPR035965">
    <property type="entry name" value="PAS-like_dom_sf"/>
</dbReference>
<keyword evidence="1" id="KW-0472">Membrane</keyword>
<dbReference type="PROSITE" id="PS50924">
    <property type="entry name" value="MHYT"/>
    <property type="match status" value="1"/>
</dbReference>
<dbReference type="PANTHER" id="PTHR44757">
    <property type="entry name" value="DIGUANYLATE CYCLASE DGCP"/>
    <property type="match status" value="1"/>
</dbReference>
<comment type="caution">
    <text evidence="5">The sequence shown here is derived from an EMBL/GenBank/DDBJ whole genome shotgun (WGS) entry which is preliminary data.</text>
</comment>
<dbReference type="InterPro" id="IPR005330">
    <property type="entry name" value="MHYT_dom"/>
</dbReference>
<feature type="domain" description="MHYT" evidence="4">
    <location>
        <begin position="9"/>
        <end position="195"/>
    </location>
</feature>
<dbReference type="EMBL" id="LVVY01000001">
    <property type="protein sequence ID" value="OAM84260.1"/>
    <property type="molecule type" value="Genomic_DNA"/>
</dbReference>
<dbReference type="PANTHER" id="PTHR44757:SF2">
    <property type="entry name" value="BIOFILM ARCHITECTURE MAINTENANCE PROTEIN MBAA"/>
    <property type="match status" value="1"/>
</dbReference>
<dbReference type="SMART" id="SM00052">
    <property type="entry name" value="EAL"/>
    <property type="match status" value="1"/>
</dbReference>
<proteinExistence type="predicted"/>
<dbReference type="Gene3D" id="3.20.20.450">
    <property type="entry name" value="EAL domain"/>
    <property type="match status" value="1"/>
</dbReference>
<dbReference type="GO" id="GO:0016020">
    <property type="term" value="C:membrane"/>
    <property type="evidence" value="ECO:0007669"/>
    <property type="project" value="UniProtKB-UniRule"/>
</dbReference>
<feature type="transmembrane region" description="Helical" evidence="1">
    <location>
        <begin position="211"/>
        <end position="232"/>
    </location>
</feature>
<dbReference type="OrthoDB" id="9814202at2"/>
<dbReference type="InterPro" id="IPR043128">
    <property type="entry name" value="Rev_trsase/Diguanyl_cyclase"/>
</dbReference>
<feature type="transmembrane region" description="Helical" evidence="1">
    <location>
        <begin position="81"/>
        <end position="101"/>
    </location>
</feature>
<evidence type="ECO:0008006" key="7">
    <source>
        <dbReference type="Google" id="ProtNLM"/>
    </source>
</evidence>
<evidence type="ECO:0000259" key="2">
    <source>
        <dbReference type="PROSITE" id="PS50883"/>
    </source>
</evidence>
<dbReference type="CDD" id="cd01949">
    <property type="entry name" value="GGDEF"/>
    <property type="match status" value="1"/>
</dbReference>
<gene>
    <name evidence="5" type="ORF">A3840_00365</name>
</gene>
<dbReference type="InterPro" id="IPR052155">
    <property type="entry name" value="Biofilm_reg_signaling"/>
</dbReference>
<dbReference type="InterPro" id="IPR029787">
    <property type="entry name" value="Nucleotide_cyclase"/>
</dbReference>
<dbReference type="InterPro" id="IPR001633">
    <property type="entry name" value="EAL_dom"/>
</dbReference>
<feature type="domain" description="GGDEF" evidence="3">
    <location>
        <begin position="418"/>
        <end position="550"/>
    </location>
</feature>
<dbReference type="RefSeq" id="WP_082903531.1">
    <property type="nucleotide sequence ID" value="NZ_LVVY01000001.1"/>
</dbReference>
<dbReference type="PROSITE" id="PS50883">
    <property type="entry name" value="EAL"/>
    <property type="match status" value="1"/>
</dbReference>
<dbReference type="Proteomes" id="UP000078389">
    <property type="component" value="Unassembled WGS sequence"/>
</dbReference>
<feature type="transmembrane region" description="Helical" evidence="1">
    <location>
        <begin position="110"/>
        <end position="131"/>
    </location>
</feature>
<dbReference type="Gene3D" id="3.30.450.20">
    <property type="entry name" value="PAS domain"/>
    <property type="match status" value="1"/>
</dbReference>